<dbReference type="EMBL" id="JAUTWS010000160">
    <property type="protein sequence ID" value="MDO9714075.1"/>
    <property type="molecule type" value="Genomic_DNA"/>
</dbReference>
<name>A0ABT9EDW6_9PROT</name>
<dbReference type="Proteomes" id="UP001243009">
    <property type="component" value="Unassembled WGS sequence"/>
</dbReference>
<gene>
    <name evidence="2" type="ORF">Q7A36_37585</name>
</gene>
<dbReference type="PROSITE" id="PS00061">
    <property type="entry name" value="ADH_SHORT"/>
    <property type="match status" value="1"/>
</dbReference>
<reference evidence="2 3" key="1">
    <citation type="submission" date="2023-08" db="EMBL/GenBank/DDBJ databases">
        <title>The draft genome sequence of Paracraurococcus sp. LOR1-02.</title>
        <authorList>
            <person name="Kingkaew E."/>
            <person name="Tanasupawat S."/>
        </authorList>
    </citation>
    <scope>NUCLEOTIDE SEQUENCE [LARGE SCALE GENOMIC DNA]</scope>
    <source>
        <strain evidence="2 3">LOR1-02</strain>
    </source>
</reference>
<feature type="domain" description="NAD-dependent epimerase/dehydratase" evidence="1">
    <location>
        <begin position="6"/>
        <end position="232"/>
    </location>
</feature>
<evidence type="ECO:0000259" key="1">
    <source>
        <dbReference type="Pfam" id="PF01370"/>
    </source>
</evidence>
<dbReference type="InterPro" id="IPR036291">
    <property type="entry name" value="NAD(P)-bd_dom_sf"/>
</dbReference>
<accession>A0ABT9EDW6</accession>
<organism evidence="2 3">
    <name type="scientific">Paracraurococcus lichenis</name>
    <dbReference type="NCBI Taxonomy" id="3064888"/>
    <lineage>
        <taxon>Bacteria</taxon>
        <taxon>Pseudomonadati</taxon>
        <taxon>Pseudomonadota</taxon>
        <taxon>Alphaproteobacteria</taxon>
        <taxon>Acetobacterales</taxon>
        <taxon>Roseomonadaceae</taxon>
        <taxon>Paracraurococcus</taxon>
    </lineage>
</organism>
<dbReference type="PANTHER" id="PTHR43245">
    <property type="entry name" value="BIFUNCTIONAL POLYMYXIN RESISTANCE PROTEIN ARNA"/>
    <property type="match status" value="1"/>
</dbReference>
<keyword evidence="3" id="KW-1185">Reference proteome</keyword>
<dbReference type="CDD" id="cd08946">
    <property type="entry name" value="SDR_e"/>
    <property type="match status" value="1"/>
</dbReference>
<dbReference type="InterPro" id="IPR020904">
    <property type="entry name" value="Sc_DH/Rdtase_CS"/>
</dbReference>
<dbReference type="RefSeq" id="WP_305108916.1">
    <property type="nucleotide sequence ID" value="NZ_JAUTWS010000160.1"/>
</dbReference>
<dbReference type="InterPro" id="IPR050177">
    <property type="entry name" value="Lipid_A_modif_metabolic_enz"/>
</dbReference>
<protein>
    <submittedName>
        <fullName evidence="2">NAD(P)-dependent oxidoreductase</fullName>
    </submittedName>
</protein>
<dbReference type="SUPFAM" id="SSF51735">
    <property type="entry name" value="NAD(P)-binding Rossmann-fold domains"/>
    <property type="match status" value="1"/>
</dbReference>
<proteinExistence type="predicted"/>
<comment type="caution">
    <text evidence="2">The sequence shown here is derived from an EMBL/GenBank/DDBJ whole genome shotgun (WGS) entry which is preliminary data.</text>
</comment>
<sequence length="313" mass="32627">MSEGRVLVTGAAGLIGNAVCALLAARGRRVVAVDRAPAPGCPEGLAAVDVTDVHGLYAAVGDLPLDGVVHCGAYSGPMVARDTPHDMFRVNVAGTANVLELARVRGARRFVFCSSTSAYGPTGPGPVTEDRPLVSGTLYGASKAAGEALVRGYARQFAPDGASLRLCWVYGPRRTTDCIIRTMITDAQAGRPTRVPFGRGFPRQFIHVEDAARALVTALDAPGPLGGQAFNVTGGAFLTLDQVAAAAREVLPEADIELAEGPDPVDDLQQRFDTSAVERVLGFRPGIPLDQGIRSYAAWLASGAQAAIQGRQP</sequence>
<dbReference type="InterPro" id="IPR001509">
    <property type="entry name" value="Epimerase_deHydtase"/>
</dbReference>
<evidence type="ECO:0000313" key="3">
    <source>
        <dbReference type="Proteomes" id="UP001243009"/>
    </source>
</evidence>
<evidence type="ECO:0000313" key="2">
    <source>
        <dbReference type="EMBL" id="MDO9714075.1"/>
    </source>
</evidence>
<dbReference type="Pfam" id="PF01370">
    <property type="entry name" value="Epimerase"/>
    <property type="match status" value="1"/>
</dbReference>
<dbReference type="Gene3D" id="3.40.50.720">
    <property type="entry name" value="NAD(P)-binding Rossmann-like Domain"/>
    <property type="match status" value="1"/>
</dbReference>